<feature type="binding site" evidence="1">
    <location>
        <position position="33"/>
    </location>
    <ligand>
        <name>heme b</name>
        <dbReference type="ChEBI" id="CHEBI:60344"/>
    </ligand>
</feature>
<dbReference type="Pfam" id="PF08768">
    <property type="entry name" value="THAP4_heme-bd"/>
    <property type="match status" value="1"/>
</dbReference>
<gene>
    <name evidence="3" type="ORF">J2S63_001578</name>
</gene>
<dbReference type="InterPro" id="IPR014878">
    <property type="entry name" value="THAP4-like_heme-bd"/>
</dbReference>
<evidence type="ECO:0000313" key="4">
    <source>
        <dbReference type="Proteomes" id="UP001183648"/>
    </source>
</evidence>
<comment type="caution">
    <text evidence="3">The sequence shown here is derived from an EMBL/GenBank/DDBJ whole genome shotgun (WGS) entry which is preliminary data.</text>
</comment>
<accession>A0ABU2BTS9</accession>
<reference evidence="3 4" key="1">
    <citation type="submission" date="2023-07" db="EMBL/GenBank/DDBJ databases">
        <title>Sequencing the genomes of 1000 actinobacteria strains.</title>
        <authorList>
            <person name="Klenk H.-P."/>
        </authorList>
    </citation>
    <scope>NUCLEOTIDE SEQUENCE [LARGE SCALE GENOMIC DNA]</scope>
    <source>
        <strain evidence="3 4">DSM 19426</strain>
    </source>
</reference>
<comment type="similarity">
    <text evidence="1">Belongs to the nitrobindin family.</text>
</comment>
<dbReference type="EMBL" id="JAVDYG010000001">
    <property type="protein sequence ID" value="MDR7362025.1"/>
    <property type="molecule type" value="Genomic_DNA"/>
</dbReference>
<dbReference type="InterPro" id="IPR012674">
    <property type="entry name" value="Calycin"/>
</dbReference>
<keyword evidence="1" id="KW-0413">Isomerase</keyword>
<comment type="catalytic activity">
    <reaction evidence="1">
        <text>peroxynitrite = nitrate</text>
        <dbReference type="Rhea" id="RHEA:63116"/>
        <dbReference type="ChEBI" id="CHEBI:17632"/>
        <dbReference type="ChEBI" id="CHEBI:25941"/>
    </reaction>
</comment>
<dbReference type="PANTHER" id="PTHR15854:SF4">
    <property type="entry name" value="PEROXYNITRITE ISOMERASE THAP4"/>
    <property type="match status" value="1"/>
</dbReference>
<dbReference type="InterPro" id="IPR022939">
    <property type="entry name" value="Nb(III)_bact/plant"/>
</dbReference>
<dbReference type="PANTHER" id="PTHR15854">
    <property type="entry name" value="THAP4 PROTEIN"/>
    <property type="match status" value="1"/>
</dbReference>
<evidence type="ECO:0000256" key="1">
    <source>
        <dbReference type="HAMAP-Rule" id="MF_01297"/>
    </source>
</evidence>
<dbReference type="EC" id="5.99.-.-" evidence="1"/>
<organism evidence="3 4">
    <name type="scientific">Nocardioides marmoribigeumensis</name>
    <dbReference type="NCBI Taxonomy" id="433649"/>
    <lineage>
        <taxon>Bacteria</taxon>
        <taxon>Bacillati</taxon>
        <taxon>Actinomycetota</taxon>
        <taxon>Actinomycetes</taxon>
        <taxon>Propionibacteriales</taxon>
        <taxon>Nocardioidaceae</taxon>
        <taxon>Nocardioides</taxon>
    </lineage>
</organism>
<comment type="domain">
    <text evidence="1">Forms a 10-stranded antiparallel beta-barrel structure able to accommodate a hydrophobic ligand in its interior. In fact, this fold hosts the heme group, which is located in a wide surface cleft.</text>
</comment>
<dbReference type="HAMAP" id="MF_01297">
    <property type="entry name" value="nitrobindin"/>
    <property type="match status" value="1"/>
</dbReference>
<dbReference type="Proteomes" id="UP001183648">
    <property type="component" value="Unassembled WGS sequence"/>
</dbReference>
<dbReference type="CDD" id="cd07828">
    <property type="entry name" value="lipocalin_heme-bd-THAP4-like"/>
    <property type="match status" value="1"/>
</dbReference>
<evidence type="ECO:0000313" key="3">
    <source>
        <dbReference type="EMBL" id="MDR7362025.1"/>
    </source>
</evidence>
<dbReference type="SUPFAM" id="SSF50814">
    <property type="entry name" value="Lipocalins"/>
    <property type="match status" value="1"/>
</dbReference>
<keyword evidence="1" id="KW-0349">Heme</keyword>
<sequence>MPFEIPENIHPNCAPLAWLLGGWRGNGEGDYPTIDKFTWGQELIFQQDGRPFFHYMARSWVTDAEGNKVRDAAQETGFLRCHEGGEVEWLLTHNIGISELWHGKVDGARLHLTTDAVMRAGTAKEVTAGQRMYGLVEGDLWFAMDMAAVGQELQPHLWGKLVRL</sequence>
<comment type="cofactor">
    <cofactor evidence="1">
        <name>heme b</name>
        <dbReference type="ChEBI" id="CHEBI:60344"/>
    </cofactor>
    <text evidence="1">Binds 1 heme b group per subunit, that coordinates a highly solvent-exposed Fe(III) atom.</text>
</comment>
<keyword evidence="4" id="KW-1185">Reference proteome</keyword>
<dbReference type="Gene3D" id="2.40.128.20">
    <property type="match status" value="1"/>
</dbReference>
<keyword evidence="1" id="KW-0479">Metal-binding</keyword>
<feature type="binding site" description="axial binding residue" evidence="1">
    <location>
        <position position="156"/>
    </location>
    <ligand>
        <name>heme b</name>
        <dbReference type="ChEBI" id="CHEBI:60344"/>
    </ligand>
    <ligandPart>
        <name>Fe</name>
        <dbReference type="ChEBI" id="CHEBI:18248"/>
    </ligandPart>
</feature>
<evidence type="ECO:0000259" key="2">
    <source>
        <dbReference type="Pfam" id="PF08768"/>
    </source>
</evidence>
<feature type="domain" description="THAP4-like heme-binding" evidence="2">
    <location>
        <begin position="13"/>
        <end position="163"/>
    </location>
</feature>
<keyword evidence="1" id="KW-0408">Iron</keyword>
<feature type="short sequence motif" description="GXWXGXG" evidence="1">
    <location>
        <begin position="21"/>
        <end position="27"/>
    </location>
</feature>
<comment type="function">
    <text evidence="1">Heme-binding protein able to scavenge peroxynitrite and to protect free L-tyrosine against peroxynitrite-mediated nitration, by acting as a peroxynitrite isomerase that converts peroxynitrite to nitrate. Therefore, this protein likely plays a role in peroxynitrite sensing and in the detoxification of reactive nitrogen and oxygen species (RNS and ROS, respectively). Is able to bind nitric oxide (NO) in vitro, but may act as a sensor of peroxynitrite levels in vivo.</text>
</comment>
<protein>
    <recommendedName>
        <fullName evidence="1">Peroxynitrite isomerase</fullName>
        <ecNumber evidence="1">5.99.-.-</ecNumber>
    </recommendedName>
    <alternativeName>
        <fullName evidence="1">Ferric nitrobindin</fullName>
        <shortName evidence="1">Nb(III)</shortName>
    </alternativeName>
</protein>
<feature type="binding site" evidence="1">
    <location>
        <position position="124"/>
    </location>
    <ligand>
        <name>heme b</name>
        <dbReference type="ChEBI" id="CHEBI:60344"/>
    </ligand>
</feature>
<dbReference type="InterPro" id="IPR045165">
    <property type="entry name" value="Nitrobindin"/>
</dbReference>
<dbReference type="RefSeq" id="WP_310300918.1">
    <property type="nucleotide sequence ID" value="NZ_BAAAPS010000008.1"/>
</dbReference>
<proteinExistence type="inferred from homology"/>
<name>A0ABU2BTS9_9ACTN</name>
<comment type="pathway">
    <text evidence="1">Nitrogen metabolism.</text>
</comment>